<comment type="caution">
    <text evidence="3">The sequence shown here is derived from an EMBL/GenBank/DDBJ whole genome shotgun (WGS) entry which is preliminary data.</text>
</comment>
<feature type="compositionally biased region" description="Polar residues" evidence="1">
    <location>
        <begin position="282"/>
        <end position="296"/>
    </location>
</feature>
<dbReference type="InterPro" id="IPR051342">
    <property type="entry name" value="PDZ_scaffold"/>
</dbReference>
<reference evidence="3 4" key="1">
    <citation type="submission" date="2021-06" db="EMBL/GenBank/DDBJ databases">
        <title>Caerostris darwini draft genome.</title>
        <authorList>
            <person name="Kono N."/>
            <person name="Arakawa K."/>
        </authorList>
    </citation>
    <scope>NUCLEOTIDE SEQUENCE [LARGE SCALE GENOMIC DNA]</scope>
</reference>
<feature type="region of interest" description="Disordered" evidence="1">
    <location>
        <begin position="574"/>
        <end position="601"/>
    </location>
</feature>
<keyword evidence="4" id="KW-1185">Reference proteome</keyword>
<gene>
    <name evidence="3" type="primary">Pdzd2</name>
    <name evidence="3" type="ORF">CDAR_169031</name>
</gene>
<sequence>MRLFKKSSVAPPQLLRLSLLEEGGDANPSTALPGLRLSLPSCFSECNIDELMAYTETPKTRRGFQFPWLNRKHNAPKKYAVNPSHNDADETGSTLIRSAVSQLSLNDYPPHHQWPKTFKTFRKSPQETTSLNHHPRIHYDENPYNSEAFPSSESLNNNNYLNNNNVISSDPNSMMYRSVSTSALFDDPKQLFRSVEIDVTANNNNNNNVQTFSAPPSSLECFLMPLKAASSCEELIDLQEDGAPEGGSCGQKAAVSQQLGTVLEEEVFLDRGVPADFDRHPSNANGDTESLASSIQHRSDESGYESDGTKNSNDENAVAIQDSLGTLKRPIVSPSIKECNSLDSNVQKFTALFHRLTSGHTSVDSKKDDPNNFNNTKSSSKSYEARSLRLRTPTMLSNFVQRHANKDHTLPSTTSGTKATKILPSTKSSSEDTKKEVRNGASRLGQFKAWTLDRKMLRSRWKKTALPDDKLDINVSTRRSSIFQSSLFPNSIEDSPITSHQLETKSLPSLSSVSSSSSEQLCDSPLNNDSTLTNCGGLNYQIRLKKAGYKSASTTNNARRRLWLQSQLSTSDSEDILSPEPVSSNKSFVTTPIYSKDPPRRLPSQLEMHELISVDLKKDEHGELGIYITGCSDAEKNVLGYIIMDLEKDGPAERSGKLLRGDELLIVNGQQLQGVGLEEARRLLRVPESEMHLLLARELSEDLCFKEDNSRLQNILPPVPELHESNVQASNVIPRLKHWQSDVSSYCKSDNRLSHPDLPPKSGIDNERMGSNGICTLPRRPKSSQLSLHTVVFEKGPGRKSLGFSIVGGKDSPKGELGFYVKTIFVNGQAAETGSLKEGDEIYTLNGQPLQGLSHSEAIAAFKKIKQGPVVLHIGRRSNKKSTSFTESSSKLESSNSKSCSTLDNI</sequence>
<feature type="domain" description="PDZ" evidence="2">
    <location>
        <begin position="613"/>
        <end position="699"/>
    </location>
</feature>
<feature type="region of interest" description="Disordered" evidence="1">
    <location>
        <begin position="274"/>
        <end position="315"/>
    </location>
</feature>
<proteinExistence type="predicted"/>
<feature type="region of interest" description="Disordered" evidence="1">
    <location>
        <begin position="879"/>
        <end position="906"/>
    </location>
</feature>
<dbReference type="AlphaFoldDB" id="A0AAV4WNS7"/>
<dbReference type="SMART" id="SM00228">
    <property type="entry name" value="PDZ"/>
    <property type="match status" value="2"/>
</dbReference>
<evidence type="ECO:0000313" key="3">
    <source>
        <dbReference type="EMBL" id="GIY84580.1"/>
    </source>
</evidence>
<feature type="compositionally biased region" description="Polar residues" evidence="1">
    <location>
        <begin position="581"/>
        <end position="593"/>
    </location>
</feature>
<protein>
    <submittedName>
        <fullName evidence="3">PDZ domain-containing protein 2</fullName>
    </submittedName>
</protein>
<feature type="region of interest" description="Disordered" evidence="1">
    <location>
        <begin position="749"/>
        <end position="768"/>
    </location>
</feature>
<organism evidence="3 4">
    <name type="scientific">Caerostris darwini</name>
    <dbReference type="NCBI Taxonomy" id="1538125"/>
    <lineage>
        <taxon>Eukaryota</taxon>
        <taxon>Metazoa</taxon>
        <taxon>Ecdysozoa</taxon>
        <taxon>Arthropoda</taxon>
        <taxon>Chelicerata</taxon>
        <taxon>Arachnida</taxon>
        <taxon>Araneae</taxon>
        <taxon>Araneomorphae</taxon>
        <taxon>Entelegynae</taxon>
        <taxon>Araneoidea</taxon>
        <taxon>Araneidae</taxon>
        <taxon>Caerostris</taxon>
    </lineage>
</organism>
<accession>A0AAV4WNS7</accession>
<evidence type="ECO:0000313" key="4">
    <source>
        <dbReference type="Proteomes" id="UP001054837"/>
    </source>
</evidence>
<feature type="compositionally biased region" description="Low complexity" evidence="1">
    <location>
        <begin position="371"/>
        <end position="382"/>
    </location>
</feature>
<feature type="compositionally biased region" description="Low complexity" evidence="1">
    <location>
        <begin position="881"/>
        <end position="906"/>
    </location>
</feature>
<dbReference type="Proteomes" id="UP001054837">
    <property type="component" value="Unassembled WGS sequence"/>
</dbReference>
<dbReference type="CDD" id="cd06759">
    <property type="entry name" value="PDZ3_PDZD2-PDZ1_hPro-IL-16-like"/>
    <property type="match status" value="1"/>
</dbReference>
<evidence type="ECO:0000256" key="1">
    <source>
        <dbReference type="SAM" id="MobiDB-lite"/>
    </source>
</evidence>
<dbReference type="EMBL" id="BPLQ01014939">
    <property type="protein sequence ID" value="GIY84580.1"/>
    <property type="molecule type" value="Genomic_DNA"/>
</dbReference>
<dbReference type="PROSITE" id="PS50106">
    <property type="entry name" value="PDZ"/>
    <property type="match status" value="2"/>
</dbReference>
<feature type="domain" description="PDZ" evidence="2">
    <location>
        <begin position="790"/>
        <end position="864"/>
    </location>
</feature>
<dbReference type="Gene3D" id="2.30.42.10">
    <property type="match status" value="2"/>
</dbReference>
<dbReference type="PANTHER" id="PTHR19964">
    <property type="entry name" value="MULTIPLE PDZ DOMAIN PROTEIN"/>
    <property type="match status" value="1"/>
</dbReference>
<evidence type="ECO:0000259" key="2">
    <source>
        <dbReference type="PROSITE" id="PS50106"/>
    </source>
</evidence>
<feature type="region of interest" description="Disordered" evidence="1">
    <location>
        <begin position="406"/>
        <end position="436"/>
    </location>
</feature>
<dbReference type="SUPFAM" id="SSF50156">
    <property type="entry name" value="PDZ domain-like"/>
    <property type="match status" value="2"/>
</dbReference>
<dbReference type="PANTHER" id="PTHR19964:SF95">
    <property type="entry name" value="ARC, ISOFORM A"/>
    <property type="match status" value="1"/>
</dbReference>
<dbReference type="InterPro" id="IPR036034">
    <property type="entry name" value="PDZ_sf"/>
</dbReference>
<dbReference type="InterPro" id="IPR001478">
    <property type="entry name" value="PDZ"/>
</dbReference>
<feature type="region of interest" description="Disordered" evidence="1">
    <location>
        <begin position="359"/>
        <end position="384"/>
    </location>
</feature>
<dbReference type="Pfam" id="PF00595">
    <property type="entry name" value="PDZ"/>
    <property type="match status" value="2"/>
</dbReference>
<name>A0AAV4WNS7_9ARAC</name>